<dbReference type="OrthoDB" id="426210at2759"/>
<comment type="caution">
    <text evidence="2">The sequence shown here is derived from an EMBL/GenBank/DDBJ whole genome shotgun (WGS) entry which is preliminary data.</text>
</comment>
<name>A0A4C1YU70_EUMVA</name>
<keyword evidence="3" id="KW-1185">Reference proteome</keyword>
<accession>A0A4C1YU70</accession>
<sequence>MTLSSHPSVQRRAALRCDADAFTTTSEAFPASVDIRLKRQRQTSKFSIASAKLVDANVMIKKEILDIVKTTLFLGLILDTKLRWNSNYEICEKLFNTKSFGAKLRTDRQMYVQTDGRTDKEKLQGLLSTTDPKNEAVPGPSTDVTFSDENRERSTCRWNNIRNRKKSDSRLKSTLASAGGARGAEVSVEGYVGPQAGFQLQGYQVKLFTSLKIEPLSIEELRHQYQDQVLRFQANISARGAFGALQYANTAFQSFNKTHLRRVNGPHRFYGYKNPR</sequence>
<dbReference type="EMBL" id="BGZK01001425">
    <property type="protein sequence ID" value="GBP79698.1"/>
    <property type="molecule type" value="Genomic_DNA"/>
</dbReference>
<evidence type="ECO:0000256" key="1">
    <source>
        <dbReference type="SAM" id="MobiDB-lite"/>
    </source>
</evidence>
<evidence type="ECO:0000313" key="3">
    <source>
        <dbReference type="Proteomes" id="UP000299102"/>
    </source>
</evidence>
<dbReference type="Proteomes" id="UP000299102">
    <property type="component" value="Unassembled WGS sequence"/>
</dbReference>
<proteinExistence type="predicted"/>
<protein>
    <submittedName>
        <fullName evidence="2">Uncharacterized protein</fullName>
    </submittedName>
</protein>
<dbReference type="AlphaFoldDB" id="A0A4C1YU70"/>
<organism evidence="2 3">
    <name type="scientific">Eumeta variegata</name>
    <name type="common">Bagworm moth</name>
    <name type="synonym">Eumeta japonica</name>
    <dbReference type="NCBI Taxonomy" id="151549"/>
    <lineage>
        <taxon>Eukaryota</taxon>
        <taxon>Metazoa</taxon>
        <taxon>Ecdysozoa</taxon>
        <taxon>Arthropoda</taxon>
        <taxon>Hexapoda</taxon>
        <taxon>Insecta</taxon>
        <taxon>Pterygota</taxon>
        <taxon>Neoptera</taxon>
        <taxon>Endopterygota</taxon>
        <taxon>Lepidoptera</taxon>
        <taxon>Glossata</taxon>
        <taxon>Ditrysia</taxon>
        <taxon>Tineoidea</taxon>
        <taxon>Psychidae</taxon>
        <taxon>Oiketicinae</taxon>
        <taxon>Eumeta</taxon>
    </lineage>
</organism>
<feature type="region of interest" description="Disordered" evidence="1">
    <location>
        <begin position="129"/>
        <end position="149"/>
    </location>
</feature>
<gene>
    <name evidence="2" type="ORF">EVAR_55834_1</name>
</gene>
<reference evidence="2 3" key="1">
    <citation type="journal article" date="2019" name="Commun. Biol.">
        <title>The bagworm genome reveals a unique fibroin gene that provides high tensile strength.</title>
        <authorList>
            <person name="Kono N."/>
            <person name="Nakamura H."/>
            <person name="Ohtoshi R."/>
            <person name="Tomita M."/>
            <person name="Numata K."/>
            <person name="Arakawa K."/>
        </authorList>
    </citation>
    <scope>NUCLEOTIDE SEQUENCE [LARGE SCALE GENOMIC DNA]</scope>
</reference>
<evidence type="ECO:0000313" key="2">
    <source>
        <dbReference type="EMBL" id="GBP79698.1"/>
    </source>
</evidence>